<protein>
    <submittedName>
        <fullName evidence="2">Uncharacterized protein</fullName>
    </submittedName>
</protein>
<sequence>MPKHKNATNENHLYNASFTAVDWGNPLNDAYISRKRTRGRFDISKDMDEAETACLNVALSEVHNRRNLESPYYALWSSAFHNALKDVKHVSVAPQHELWVSFSSDGDIGDDIDDDPAADHPVKSTGRLSNNIQASTSGEFEANPSGPAATESASAKSGSTVTVPLAPGTGSLCKPDFVLFLWILEQIANHGERTWTSPTALQIKLTSVAVIVEIKKALRRNLKATTAQFAAGAQEKMTAAQEQVLKQAAHCFAADANVEEVLLIAALGPFWSMTKVTRFQIEQTSWYVDLQRSLGEGSEYTPSRTGARKTTSQPAAAQQQSVSAAETGPSTAGPSTATVNPEVQTDGGPQPKGKPNARPPDIVWSDIVYLTSTLSDARLRAVRQFVEHHISLLEKGARAKGKNRAL</sequence>
<feature type="compositionally biased region" description="Polar residues" evidence="1">
    <location>
        <begin position="300"/>
        <end position="311"/>
    </location>
</feature>
<name>A0A0D7AIR6_9AGAR</name>
<evidence type="ECO:0000313" key="3">
    <source>
        <dbReference type="Proteomes" id="UP000054144"/>
    </source>
</evidence>
<reference evidence="2 3" key="1">
    <citation type="journal article" date="2015" name="Fungal Genet. Biol.">
        <title>Evolution of novel wood decay mechanisms in Agaricales revealed by the genome sequences of Fistulina hepatica and Cylindrobasidium torrendii.</title>
        <authorList>
            <person name="Floudas D."/>
            <person name="Held B.W."/>
            <person name="Riley R."/>
            <person name="Nagy L.G."/>
            <person name="Koehler G."/>
            <person name="Ransdell A.S."/>
            <person name="Younus H."/>
            <person name="Chow J."/>
            <person name="Chiniquy J."/>
            <person name="Lipzen A."/>
            <person name="Tritt A."/>
            <person name="Sun H."/>
            <person name="Haridas S."/>
            <person name="LaButti K."/>
            <person name="Ohm R.A."/>
            <person name="Kues U."/>
            <person name="Blanchette R.A."/>
            <person name="Grigoriev I.V."/>
            <person name="Minto R.E."/>
            <person name="Hibbett D.S."/>
        </authorList>
    </citation>
    <scope>NUCLEOTIDE SEQUENCE [LARGE SCALE GENOMIC DNA]</scope>
    <source>
        <strain evidence="2 3">ATCC 64428</strain>
    </source>
</reference>
<evidence type="ECO:0000256" key="1">
    <source>
        <dbReference type="SAM" id="MobiDB-lite"/>
    </source>
</evidence>
<feature type="compositionally biased region" description="Polar residues" evidence="1">
    <location>
        <begin position="328"/>
        <end position="343"/>
    </location>
</feature>
<proteinExistence type="predicted"/>
<feature type="compositionally biased region" description="Polar residues" evidence="1">
    <location>
        <begin position="126"/>
        <end position="138"/>
    </location>
</feature>
<dbReference type="EMBL" id="KN881648">
    <property type="protein sequence ID" value="KIY51740.1"/>
    <property type="molecule type" value="Genomic_DNA"/>
</dbReference>
<feature type="region of interest" description="Disordered" evidence="1">
    <location>
        <begin position="110"/>
        <end position="159"/>
    </location>
</feature>
<dbReference type="Proteomes" id="UP000054144">
    <property type="component" value="Unassembled WGS sequence"/>
</dbReference>
<feature type="region of interest" description="Disordered" evidence="1">
    <location>
        <begin position="297"/>
        <end position="361"/>
    </location>
</feature>
<keyword evidence="3" id="KW-1185">Reference proteome</keyword>
<evidence type="ECO:0000313" key="2">
    <source>
        <dbReference type="EMBL" id="KIY51740.1"/>
    </source>
</evidence>
<accession>A0A0D7AIR6</accession>
<gene>
    <name evidence="2" type="ORF">FISHEDRAFT_56422</name>
</gene>
<organism evidence="2 3">
    <name type="scientific">Fistulina hepatica ATCC 64428</name>
    <dbReference type="NCBI Taxonomy" id="1128425"/>
    <lineage>
        <taxon>Eukaryota</taxon>
        <taxon>Fungi</taxon>
        <taxon>Dikarya</taxon>
        <taxon>Basidiomycota</taxon>
        <taxon>Agaricomycotina</taxon>
        <taxon>Agaricomycetes</taxon>
        <taxon>Agaricomycetidae</taxon>
        <taxon>Agaricales</taxon>
        <taxon>Fistulinaceae</taxon>
        <taxon>Fistulina</taxon>
    </lineage>
</organism>
<dbReference type="AlphaFoldDB" id="A0A0D7AIR6"/>
<dbReference type="OrthoDB" id="2610860at2759"/>
<feature type="compositionally biased region" description="Low complexity" evidence="1">
    <location>
        <begin position="312"/>
        <end position="325"/>
    </location>
</feature>